<keyword evidence="3" id="KW-1185">Reference proteome</keyword>
<dbReference type="Pfam" id="PF25589">
    <property type="entry name" value="DUF7935"/>
    <property type="match status" value="1"/>
</dbReference>
<dbReference type="InterPro" id="IPR057695">
    <property type="entry name" value="DUF7935"/>
</dbReference>
<keyword evidence="1" id="KW-1133">Transmembrane helix</keyword>
<evidence type="ECO:0000313" key="2">
    <source>
        <dbReference type="EMBL" id="AQG82265.1"/>
    </source>
</evidence>
<feature type="transmembrane region" description="Helical" evidence="1">
    <location>
        <begin position="12"/>
        <end position="29"/>
    </location>
</feature>
<dbReference type="OrthoDB" id="1493032at2"/>
<keyword evidence="1" id="KW-0472">Membrane</keyword>
<dbReference type="EMBL" id="CP014263">
    <property type="protein sequence ID" value="AQG82265.1"/>
    <property type="molecule type" value="Genomic_DNA"/>
</dbReference>
<dbReference type="KEGG" id="smon:AWR27_02130"/>
<evidence type="ECO:0000313" key="3">
    <source>
        <dbReference type="Proteomes" id="UP000187941"/>
    </source>
</evidence>
<dbReference type="RefSeq" id="WP_077133746.1">
    <property type="nucleotide sequence ID" value="NZ_CP014263.1"/>
</dbReference>
<dbReference type="STRING" id="1178516.AWR27_02130"/>
<dbReference type="Proteomes" id="UP000187941">
    <property type="component" value="Chromosome"/>
</dbReference>
<organism evidence="2 3">
    <name type="scientific">Spirosoma montaniterrae</name>
    <dbReference type="NCBI Taxonomy" id="1178516"/>
    <lineage>
        <taxon>Bacteria</taxon>
        <taxon>Pseudomonadati</taxon>
        <taxon>Bacteroidota</taxon>
        <taxon>Cytophagia</taxon>
        <taxon>Cytophagales</taxon>
        <taxon>Cytophagaceae</taxon>
        <taxon>Spirosoma</taxon>
    </lineage>
</organism>
<evidence type="ECO:0000256" key="1">
    <source>
        <dbReference type="SAM" id="Phobius"/>
    </source>
</evidence>
<keyword evidence="1" id="KW-0812">Transmembrane</keyword>
<gene>
    <name evidence="2" type="ORF">AWR27_02130</name>
</gene>
<accession>A0A1P9X3U1</accession>
<sequence>MQLFSDFLKLIIPASLVLYGMYLTTKLLLEREADRHRNEVKTRYTETVVPIRLQAYERMVLFLERISPNNLLLRLGNSSTTVLEFQQRLLQEIRDEYNHNLSQQVYMSQEVWEKIQAAMNEVATLINQASGDTRPDAPALDLSKRIFERIIQKDKQPTADALKAVKEEIQAMFMD</sequence>
<dbReference type="AlphaFoldDB" id="A0A1P9X3U1"/>
<protein>
    <submittedName>
        <fullName evidence="2">Uncharacterized protein</fullName>
    </submittedName>
</protein>
<proteinExistence type="predicted"/>
<name>A0A1P9X3U1_9BACT</name>
<reference evidence="2 3" key="1">
    <citation type="submission" date="2016-01" db="EMBL/GenBank/DDBJ databases">
        <authorList>
            <person name="Oliw E.H."/>
        </authorList>
    </citation>
    <scope>NUCLEOTIDE SEQUENCE [LARGE SCALE GENOMIC DNA]</scope>
    <source>
        <strain evidence="2 3">DY10</strain>
    </source>
</reference>